<sequence>MPQAGANLNNDVIVQVYLPTSYTKDLLEMCKDRRKKVALGSSGMFDDGIYNTVFKRQHTEERGEMADAQQSA</sequence>
<dbReference type="Proteomes" id="UP000030742">
    <property type="component" value="Unassembled WGS sequence"/>
</dbReference>
<evidence type="ECO:0000313" key="2">
    <source>
        <dbReference type="Proteomes" id="UP000030742"/>
    </source>
</evidence>
<protein>
    <submittedName>
        <fullName evidence="1">Uncharacterized protein</fullName>
    </submittedName>
</protein>
<dbReference type="EMBL" id="KB631698">
    <property type="protein sequence ID" value="ERL85469.1"/>
    <property type="molecule type" value="Genomic_DNA"/>
</dbReference>
<name>U4TV79_DENPD</name>
<accession>U4TV79</accession>
<reference evidence="1 2" key="1">
    <citation type="journal article" date="2013" name="Genome Biol.">
        <title>Draft genome of the mountain pine beetle, Dendroctonus ponderosae Hopkins, a major forest pest.</title>
        <authorList>
            <person name="Keeling C.I."/>
            <person name="Yuen M.M."/>
            <person name="Liao N.Y."/>
            <person name="Docking T.R."/>
            <person name="Chan S.K."/>
            <person name="Taylor G.A."/>
            <person name="Palmquist D.L."/>
            <person name="Jackman S.D."/>
            <person name="Nguyen A."/>
            <person name="Li M."/>
            <person name="Henderson H."/>
            <person name="Janes J.K."/>
            <person name="Zhao Y."/>
            <person name="Pandoh P."/>
            <person name="Moore R."/>
            <person name="Sperling F.A."/>
            <person name="Huber D.P."/>
            <person name="Birol I."/>
            <person name="Jones S.J."/>
            <person name="Bohlmann J."/>
        </authorList>
    </citation>
    <scope>NUCLEOTIDE SEQUENCE</scope>
</reference>
<evidence type="ECO:0000313" key="1">
    <source>
        <dbReference type="EMBL" id="ERL85469.1"/>
    </source>
</evidence>
<proteinExistence type="predicted"/>
<dbReference type="AlphaFoldDB" id="U4TV79"/>
<feature type="non-terminal residue" evidence="1">
    <location>
        <position position="72"/>
    </location>
</feature>
<organism evidence="1 2">
    <name type="scientific">Dendroctonus ponderosae</name>
    <name type="common">Mountain pine beetle</name>
    <dbReference type="NCBI Taxonomy" id="77166"/>
    <lineage>
        <taxon>Eukaryota</taxon>
        <taxon>Metazoa</taxon>
        <taxon>Ecdysozoa</taxon>
        <taxon>Arthropoda</taxon>
        <taxon>Hexapoda</taxon>
        <taxon>Insecta</taxon>
        <taxon>Pterygota</taxon>
        <taxon>Neoptera</taxon>
        <taxon>Endopterygota</taxon>
        <taxon>Coleoptera</taxon>
        <taxon>Polyphaga</taxon>
        <taxon>Cucujiformia</taxon>
        <taxon>Curculionidae</taxon>
        <taxon>Scolytinae</taxon>
        <taxon>Dendroctonus</taxon>
    </lineage>
</organism>
<gene>
    <name evidence="1" type="ORF">D910_02888</name>
</gene>